<protein>
    <recommendedName>
        <fullName evidence="1">WGR domain-containing protein</fullName>
    </recommendedName>
</protein>
<proteinExistence type="predicted"/>
<comment type="caution">
    <text evidence="2">The sequence shown here is derived from an EMBL/GenBank/DDBJ whole genome shotgun (WGS) entry which is preliminary data.</text>
</comment>
<dbReference type="SUPFAM" id="SSF142921">
    <property type="entry name" value="WGR domain-like"/>
    <property type="match status" value="1"/>
</dbReference>
<accession>A0A090VI89</accession>
<sequence>MELKIQQQKKLYFTEGKSDKVYEVDLCESGGDLFVVNFRYGRRGATLREGTKTVFPVDYEDALSIFNKLVESKEKKGYSESGSVSIPVKQNTAREDTILKYLEQAIAGTYSRDWKVSKIILRCAELNIKLASPLIARFISSNDEFEQYASIYTLCVLEDDIHVDSIYDVFKNENFSNKSGRVAVAYCLKYGNDNVKKEIQNKILNTLPSELGNHVKHPRLFYAALKDYFLKEENIDASVLYYVYLYSDIENSGREELYQFLESIPLKVNTFKSVRYIYRVANLLDDYQFLGLLSKRIGVSTPGYTSNYIYIGQQWTSVDIEKKKENPSVAFSSKTRKYFNKNTYSLVYKLSKTNIPCYLDYVVAMLVSLNDKTDRNASNVQYNYIYDSVERRYITERRIFPRYHEFTALMYVLYGNSTLLNRDNTKWFYSEDIKLEDLERAEILPEVWNSNPEKVLYVLSHAKSEEAVFFALRIIKEKKNILDSLLLDDLQRLVSHYHPKVLEVILESIKDKYKNVQPEDAIMLALLSSKNERAIELGLGWLNFYERDYFSRDKVVIGLLLTGEVKVIDYLKTLYGSIPKYNFILNLNALSGLFQSHSIYTEAYLLEVNNLIGNTTFGSLLSDVSLEEINKLASSNSVTNKLFAANLAKHNKIETFLLFKDSIDKYINSDDARLRQVGIELLSQFPDHFLLENSKKISGFCFSEYEEVRTAIQPTIERLVNLDTDFKTSLFNSLLIVLIEAEKYDGLHANCYSLLTENYKHYLNDISHEFMFKLVLSHYEYAQKLGLPLFKQHIDLNTLPVEKLVSLGNSDIFEIRKMLQDYFQLHIPKINYELEKALLIFNSSWQDIIDWACDYFERSIEEKNWTVNMLLYACDHTKNEVQAFGRKMITAHFREEKGLPLLIKLQEHPTKDMQFFVTNYLETYAKDSPDVILKLETYFKTSLFNINTHRSTKTRIYAFLEQESVKSKVVAEMTVRLINSILGTKTIKDRSNNIDVLLSIYDVFPEIEVPLLIKSN</sequence>
<dbReference type="CDD" id="cd07998">
    <property type="entry name" value="WGR_DNA_ligase"/>
    <property type="match status" value="1"/>
</dbReference>
<name>A0A090VI89_9FLAO</name>
<evidence type="ECO:0000259" key="1">
    <source>
        <dbReference type="PROSITE" id="PS51977"/>
    </source>
</evidence>
<evidence type="ECO:0000313" key="3">
    <source>
        <dbReference type="Proteomes" id="UP000029644"/>
    </source>
</evidence>
<dbReference type="PROSITE" id="PS51977">
    <property type="entry name" value="WGR"/>
    <property type="match status" value="1"/>
</dbReference>
<gene>
    <name evidence="2" type="ORF">JCM19300_2038</name>
</gene>
<dbReference type="Gene3D" id="2.20.140.10">
    <property type="entry name" value="WGR domain"/>
    <property type="match status" value="1"/>
</dbReference>
<dbReference type="Pfam" id="PF05406">
    <property type="entry name" value="WGR"/>
    <property type="match status" value="1"/>
</dbReference>
<evidence type="ECO:0000313" key="2">
    <source>
        <dbReference type="EMBL" id="GAL63783.1"/>
    </source>
</evidence>
<feature type="domain" description="WGR" evidence="1">
    <location>
        <begin position="1"/>
        <end position="90"/>
    </location>
</feature>
<organism evidence="2 3">
    <name type="scientific">Algibacter lectus</name>
    <dbReference type="NCBI Taxonomy" id="221126"/>
    <lineage>
        <taxon>Bacteria</taxon>
        <taxon>Pseudomonadati</taxon>
        <taxon>Bacteroidota</taxon>
        <taxon>Flavobacteriia</taxon>
        <taxon>Flavobacteriales</taxon>
        <taxon>Flavobacteriaceae</taxon>
        <taxon>Algibacter</taxon>
    </lineage>
</organism>
<dbReference type="InterPro" id="IPR036930">
    <property type="entry name" value="WGR_dom_sf"/>
</dbReference>
<dbReference type="InterPro" id="IPR008893">
    <property type="entry name" value="WGR_domain"/>
</dbReference>
<dbReference type="SMART" id="SM00773">
    <property type="entry name" value="WGR"/>
    <property type="match status" value="1"/>
</dbReference>
<reference evidence="2 3" key="1">
    <citation type="journal article" date="2014" name="Genome Announc.">
        <title>Draft Genome Sequences of Marine Flavobacterium Algibacter lectus Strains SS8 and NR4.</title>
        <authorList>
            <person name="Takatani N."/>
            <person name="Nakanishi M."/>
            <person name="Meirelles P."/>
            <person name="Mino S."/>
            <person name="Suda W."/>
            <person name="Oshima K."/>
            <person name="Hattori M."/>
            <person name="Ohkuma M."/>
            <person name="Hosokawa M."/>
            <person name="Miyashita K."/>
            <person name="Thompson F.L."/>
            <person name="Niwa A."/>
            <person name="Sawabe T."/>
            <person name="Sawabe T."/>
        </authorList>
    </citation>
    <scope>NUCLEOTIDE SEQUENCE [LARGE SCALE GENOMIC DNA]</scope>
    <source>
        <strain evidence="2 3">JCM 19300</strain>
    </source>
</reference>
<dbReference type="Proteomes" id="UP000029644">
    <property type="component" value="Unassembled WGS sequence"/>
</dbReference>
<dbReference type="AlphaFoldDB" id="A0A090VI89"/>
<dbReference type="EMBL" id="BBNQ01000014">
    <property type="protein sequence ID" value="GAL63783.1"/>
    <property type="molecule type" value="Genomic_DNA"/>
</dbReference>